<feature type="compositionally biased region" description="Basic and acidic residues" evidence="5">
    <location>
        <begin position="300"/>
        <end position="316"/>
    </location>
</feature>
<proteinExistence type="predicted"/>
<evidence type="ECO:0000256" key="3">
    <source>
        <dbReference type="ARBA" id="ARBA00022989"/>
    </source>
</evidence>
<keyword evidence="3 6" id="KW-1133">Transmembrane helix</keyword>
<evidence type="ECO:0000256" key="4">
    <source>
        <dbReference type="ARBA" id="ARBA00023136"/>
    </source>
</evidence>
<comment type="caution">
    <text evidence="7">The sequence shown here is derived from an EMBL/GenBank/DDBJ whole genome shotgun (WGS) entry which is preliminary data.</text>
</comment>
<protein>
    <recommendedName>
        <fullName evidence="9">Etoposide-induced protein 2.4-domain-containing protein</fullName>
    </recommendedName>
</protein>
<dbReference type="InParanoid" id="A0A1Y2DFM7"/>
<dbReference type="EMBL" id="MCGR01000080">
    <property type="protein sequence ID" value="ORY57997.1"/>
    <property type="molecule type" value="Genomic_DNA"/>
</dbReference>
<name>A0A1Y2DFM7_9BASI</name>
<dbReference type="Proteomes" id="UP000193467">
    <property type="component" value="Unassembled WGS sequence"/>
</dbReference>
<evidence type="ECO:0000256" key="1">
    <source>
        <dbReference type="ARBA" id="ARBA00004141"/>
    </source>
</evidence>
<accession>A0A1Y2DFM7</accession>
<organism evidence="7 8">
    <name type="scientific">Leucosporidium creatinivorum</name>
    <dbReference type="NCBI Taxonomy" id="106004"/>
    <lineage>
        <taxon>Eukaryota</taxon>
        <taxon>Fungi</taxon>
        <taxon>Dikarya</taxon>
        <taxon>Basidiomycota</taxon>
        <taxon>Pucciniomycotina</taxon>
        <taxon>Microbotryomycetes</taxon>
        <taxon>Leucosporidiales</taxon>
        <taxon>Leucosporidium</taxon>
    </lineage>
</organism>
<keyword evidence="2 6" id="KW-0812">Transmembrane</keyword>
<feature type="transmembrane region" description="Helical" evidence="6">
    <location>
        <begin position="192"/>
        <end position="212"/>
    </location>
</feature>
<evidence type="ECO:0000313" key="8">
    <source>
        <dbReference type="Proteomes" id="UP000193467"/>
    </source>
</evidence>
<dbReference type="AlphaFoldDB" id="A0A1Y2DFM7"/>
<dbReference type="STRING" id="106004.A0A1Y2DFM7"/>
<sequence length="316" mass="33531">MASTNSTNTDDSKPGLVQRVAKSELNKATKLAKDDITAISSITGEALSSGAYLYPLYGIAYFGRNPKLLEGVYPVVYKSALWSIGITIAMFLFTYLPQVGVLAFVSGPLAFIAAIPLVLAESYVITLFLIKSLLVSGATEKIFDAVLVQKGYGDLVERGRTLKSGRGGGTVLGASLLKPVTSKFSTEGLVRYLVTLPLNVIPGVGTAVFLFLNGQSAGPHHHDRYFQLKGMDKQAKQQFIKQRRGAYTSLGAASVALSLVPVVGTLFSFTSAVGAALFAADLEKKERRGRNGGEPTDGEAGGKDKVEVGMGNKDEL</sequence>
<dbReference type="InterPro" id="IPR052786">
    <property type="entry name" value="Spore_wall_assembly"/>
</dbReference>
<evidence type="ECO:0000256" key="6">
    <source>
        <dbReference type="SAM" id="Phobius"/>
    </source>
</evidence>
<evidence type="ECO:0000256" key="5">
    <source>
        <dbReference type="SAM" id="MobiDB-lite"/>
    </source>
</evidence>
<evidence type="ECO:0008006" key="9">
    <source>
        <dbReference type="Google" id="ProtNLM"/>
    </source>
</evidence>
<keyword evidence="8" id="KW-1185">Reference proteome</keyword>
<evidence type="ECO:0000313" key="7">
    <source>
        <dbReference type="EMBL" id="ORY57997.1"/>
    </source>
</evidence>
<comment type="subcellular location">
    <subcellularLocation>
        <location evidence="1">Membrane</location>
        <topology evidence="1">Multi-pass membrane protein</topology>
    </subcellularLocation>
</comment>
<feature type="transmembrane region" description="Helical" evidence="6">
    <location>
        <begin position="255"/>
        <end position="280"/>
    </location>
</feature>
<feature type="region of interest" description="Disordered" evidence="5">
    <location>
        <begin position="284"/>
        <end position="316"/>
    </location>
</feature>
<feature type="transmembrane region" description="Helical" evidence="6">
    <location>
        <begin position="108"/>
        <end position="130"/>
    </location>
</feature>
<dbReference type="OrthoDB" id="2107885at2759"/>
<dbReference type="PANTHER" id="PTHR34292:SF2">
    <property type="entry name" value="OUTER SPORE WALL PROTEIN LDS1"/>
    <property type="match status" value="1"/>
</dbReference>
<reference evidence="7 8" key="1">
    <citation type="submission" date="2016-07" db="EMBL/GenBank/DDBJ databases">
        <title>Pervasive Adenine N6-methylation of Active Genes in Fungi.</title>
        <authorList>
            <consortium name="DOE Joint Genome Institute"/>
            <person name="Mondo S.J."/>
            <person name="Dannebaum R.O."/>
            <person name="Kuo R.C."/>
            <person name="Labutti K."/>
            <person name="Haridas S."/>
            <person name="Kuo A."/>
            <person name="Salamov A."/>
            <person name="Ahrendt S.R."/>
            <person name="Lipzen A."/>
            <person name="Sullivan W."/>
            <person name="Andreopoulos W.B."/>
            <person name="Clum A."/>
            <person name="Lindquist E."/>
            <person name="Daum C."/>
            <person name="Ramamoorthy G.K."/>
            <person name="Gryganskyi A."/>
            <person name="Culley D."/>
            <person name="Magnuson J.K."/>
            <person name="James T.Y."/>
            <person name="O'Malley M.A."/>
            <person name="Stajich J.E."/>
            <person name="Spatafora J.W."/>
            <person name="Visel A."/>
            <person name="Grigoriev I.V."/>
        </authorList>
    </citation>
    <scope>NUCLEOTIDE SEQUENCE [LARGE SCALE GENOMIC DNA]</scope>
    <source>
        <strain evidence="7 8">62-1032</strain>
    </source>
</reference>
<keyword evidence="4 6" id="KW-0472">Membrane</keyword>
<dbReference type="PANTHER" id="PTHR34292">
    <property type="entry name" value="OUTER SPORE WALL PROTEIN LDS1"/>
    <property type="match status" value="1"/>
</dbReference>
<dbReference type="Pfam" id="PF07264">
    <property type="entry name" value="EI24"/>
    <property type="match status" value="1"/>
</dbReference>
<dbReference type="InterPro" id="IPR059112">
    <property type="entry name" value="CysZ/EI24"/>
</dbReference>
<evidence type="ECO:0000256" key="2">
    <source>
        <dbReference type="ARBA" id="ARBA00022692"/>
    </source>
</evidence>
<gene>
    <name evidence="7" type="ORF">BCR35DRAFT_295932</name>
</gene>
<feature type="transmembrane region" description="Helical" evidence="6">
    <location>
        <begin position="75"/>
        <end position="96"/>
    </location>
</feature>